<gene>
    <name evidence="19" type="ORF">MATL_G00249150</name>
</gene>
<organism evidence="19 20">
    <name type="scientific">Megalops atlanticus</name>
    <name type="common">Tarpon</name>
    <name type="synonym">Clupea gigantea</name>
    <dbReference type="NCBI Taxonomy" id="7932"/>
    <lineage>
        <taxon>Eukaryota</taxon>
        <taxon>Metazoa</taxon>
        <taxon>Chordata</taxon>
        <taxon>Craniata</taxon>
        <taxon>Vertebrata</taxon>
        <taxon>Euteleostomi</taxon>
        <taxon>Actinopterygii</taxon>
        <taxon>Neopterygii</taxon>
        <taxon>Teleostei</taxon>
        <taxon>Elopiformes</taxon>
        <taxon>Megalopidae</taxon>
        <taxon>Megalops</taxon>
    </lineage>
</organism>
<keyword evidence="5 15" id="KW-0812">Transmembrane</keyword>
<dbReference type="GO" id="GO:0016323">
    <property type="term" value="C:basolateral plasma membrane"/>
    <property type="evidence" value="ECO:0007669"/>
    <property type="project" value="UniProtKB-ARBA"/>
</dbReference>
<dbReference type="InterPro" id="IPR036058">
    <property type="entry name" value="Kazal_dom_sf"/>
</dbReference>
<feature type="transmembrane region" description="Helical" evidence="15">
    <location>
        <begin position="615"/>
        <end position="637"/>
    </location>
</feature>
<evidence type="ECO:0000256" key="8">
    <source>
        <dbReference type="ARBA" id="ARBA00023065"/>
    </source>
</evidence>
<dbReference type="SUPFAM" id="SSF103473">
    <property type="entry name" value="MFS general substrate transporter"/>
    <property type="match status" value="1"/>
</dbReference>
<comment type="caution">
    <text evidence="19">The sequence shown here is derived from an EMBL/GenBank/DDBJ whole genome shotgun (WGS) entry which is preliminary data.</text>
</comment>
<feature type="region of interest" description="Disordered" evidence="16">
    <location>
        <begin position="654"/>
        <end position="687"/>
    </location>
</feature>
<name>A0A9D3PEX9_MEGAT</name>
<dbReference type="Pfam" id="PF03137">
    <property type="entry name" value="OATP"/>
    <property type="match status" value="1"/>
</dbReference>
<dbReference type="GO" id="GO:0043252">
    <property type="term" value="P:sodium-independent organic anion transport"/>
    <property type="evidence" value="ECO:0007669"/>
    <property type="project" value="TreeGrafter"/>
</dbReference>
<keyword evidence="7" id="KW-0445">Lipid transport</keyword>
<comment type="caution">
    <text evidence="15">Lacks conserved residue(s) required for the propagation of feature annotation.</text>
</comment>
<evidence type="ECO:0000256" key="13">
    <source>
        <dbReference type="ARBA" id="ARBA00051340"/>
    </source>
</evidence>
<comment type="similarity">
    <text evidence="2 15">Belongs to the organo anion transporter (TC 2.A.60) family.</text>
</comment>
<evidence type="ECO:0000256" key="11">
    <source>
        <dbReference type="ARBA" id="ARBA00023180"/>
    </source>
</evidence>
<dbReference type="InterPro" id="IPR036259">
    <property type="entry name" value="MFS_trans_sf"/>
</dbReference>
<evidence type="ECO:0000256" key="15">
    <source>
        <dbReference type="RuleBase" id="RU362056"/>
    </source>
</evidence>
<comment type="catalytic activity">
    <reaction evidence="12">
        <text>3,3',5'-triiodo-L-thyronine(out) = 3,3',5'-triiodo-L-thyronine(in)</text>
        <dbReference type="Rhea" id="RHEA:71815"/>
        <dbReference type="ChEBI" id="CHEBI:57261"/>
    </reaction>
</comment>
<evidence type="ECO:0000256" key="16">
    <source>
        <dbReference type="SAM" id="MobiDB-lite"/>
    </source>
</evidence>
<evidence type="ECO:0000256" key="9">
    <source>
        <dbReference type="ARBA" id="ARBA00023136"/>
    </source>
</evidence>
<dbReference type="GO" id="GO:0015347">
    <property type="term" value="F:sodium-independent organic anion transmembrane transporter activity"/>
    <property type="evidence" value="ECO:0007669"/>
    <property type="project" value="TreeGrafter"/>
</dbReference>
<evidence type="ECO:0000256" key="6">
    <source>
        <dbReference type="ARBA" id="ARBA00022989"/>
    </source>
</evidence>
<comment type="subcellular location">
    <subcellularLocation>
        <location evidence="1 15">Cell membrane</location>
        <topology evidence="1 15">Multi-pass membrane protein</topology>
    </subcellularLocation>
</comment>
<sequence length="687" mass="74786">MRADAKKQPEPCCSKLKLFLASLSFVYFAKAFQGSYMKSSITQIERRFDIPSSLIGVIDGSFEIGNLLVIAFVSYFGAKLHRPRLIGAGCLFMAVGSIFTALPHFFQGPYQYETSVTQPTGINSTASVYPCRANQSQALNNNDLSVESVAACEKEAGSSMWIYVFLGNMLRGIGETPVMPLGVSYLDDFAREENTAFYLACIQTVGIVGPMFGFLLGSFCAKLYVDIGAVDLETVSINHKDSRWVGAWWLGFLVTGAVMLLAGVPFWFLPKSLPKQGEEKSQPADDPAGEQDHFIPETTAPAERPRPVTFSELAKDFLPSLRRLFSNTVFLLIICVSLVQVNGFIGMITFKPKFMEQVYGQAPSKAIFLIGIMNLPAVALGIITGGFVMKRFKLSVLGAARMSVSASILSFLSLLIQYFLQCENSQVAGLTVSYGGLKEVSYQPETLLSQCNMGCSCSLKHWDPVCASNGITYSSPCLAGCQSSSGSGKGMVFHNCSCVDTWPVPAANTSAILGQCPRQDDCDRMFKYYMAVSVVGAFVSACGATPGYIVLLRSIEQDLKSLALGMQTLIVRTLGGIPPPIYFGALIDRTCLKWGSKRCGGRGACRLYDSSAFRITFLGLIYGLYSMSYLLWVVLYAKLVQRHKKLALQGQAKAGGQEGDEINISNGKSLSDGNLKSEKEQERESTI</sequence>
<dbReference type="FunFam" id="3.30.60.30:FF:000048">
    <property type="entry name" value="Solute carrier organic anion transporter family member"/>
    <property type="match status" value="1"/>
</dbReference>
<dbReference type="GO" id="GO:0006811">
    <property type="term" value="P:monoatomic ion transport"/>
    <property type="evidence" value="ECO:0007669"/>
    <property type="project" value="UniProtKB-KW"/>
</dbReference>
<dbReference type="Gene3D" id="3.30.60.30">
    <property type="match status" value="1"/>
</dbReference>
<dbReference type="AlphaFoldDB" id="A0A9D3PEX9"/>
<evidence type="ECO:0000256" key="4">
    <source>
        <dbReference type="ARBA" id="ARBA00022475"/>
    </source>
</evidence>
<protein>
    <recommendedName>
        <fullName evidence="15">Solute carrier organic anion transporter family member</fullName>
    </recommendedName>
</protein>
<feature type="transmembrane region" description="Helical" evidence="15">
    <location>
        <begin position="85"/>
        <end position="106"/>
    </location>
</feature>
<dbReference type="Pfam" id="PF07648">
    <property type="entry name" value="Kazal_2"/>
    <property type="match status" value="1"/>
</dbReference>
<reference evidence="19" key="1">
    <citation type="submission" date="2021-01" db="EMBL/GenBank/DDBJ databases">
        <authorList>
            <person name="Zahm M."/>
            <person name="Roques C."/>
            <person name="Cabau C."/>
            <person name="Klopp C."/>
            <person name="Donnadieu C."/>
            <person name="Jouanno E."/>
            <person name="Lampietro C."/>
            <person name="Louis A."/>
            <person name="Herpin A."/>
            <person name="Echchiki A."/>
            <person name="Berthelot C."/>
            <person name="Parey E."/>
            <person name="Roest-Crollius H."/>
            <person name="Braasch I."/>
            <person name="Postlethwait J."/>
            <person name="Bobe J."/>
            <person name="Montfort J."/>
            <person name="Bouchez O."/>
            <person name="Begum T."/>
            <person name="Mejri S."/>
            <person name="Adams A."/>
            <person name="Chen W.-J."/>
            <person name="Guiguen Y."/>
        </authorList>
    </citation>
    <scope>NUCLEOTIDE SEQUENCE</scope>
    <source>
        <strain evidence="19">YG-15Mar2019-1</strain>
        <tissue evidence="19">Brain</tissue>
    </source>
</reference>
<dbReference type="EMBL" id="JAFDVH010000023">
    <property type="protein sequence ID" value="KAG7456192.1"/>
    <property type="molecule type" value="Genomic_DNA"/>
</dbReference>
<evidence type="ECO:0000256" key="5">
    <source>
        <dbReference type="ARBA" id="ARBA00022692"/>
    </source>
</evidence>
<dbReference type="InterPro" id="IPR020846">
    <property type="entry name" value="MFS_dom"/>
</dbReference>
<dbReference type="PANTHER" id="PTHR11388:SF89">
    <property type="entry name" value="SOLUTE CARRIER ORGANIC ANION TRANSPORTER FAMILY MEMBER 1B3"/>
    <property type="match status" value="1"/>
</dbReference>
<dbReference type="PANTHER" id="PTHR11388">
    <property type="entry name" value="ORGANIC ANION TRANSPORTER"/>
    <property type="match status" value="1"/>
</dbReference>
<keyword evidence="3 15" id="KW-0813">Transport</keyword>
<feature type="transmembrane region" description="Helical" evidence="15">
    <location>
        <begin position="246"/>
        <end position="268"/>
    </location>
</feature>
<keyword evidence="8 15" id="KW-0406">Ion transport</keyword>
<dbReference type="Proteomes" id="UP001046870">
    <property type="component" value="Chromosome 23"/>
</dbReference>
<dbReference type="SUPFAM" id="SSF100895">
    <property type="entry name" value="Kazal-type serine protease inhibitors"/>
    <property type="match status" value="1"/>
</dbReference>
<feature type="transmembrane region" description="Helical" evidence="15">
    <location>
        <begin position="528"/>
        <end position="551"/>
    </location>
</feature>
<dbReference type="Gene3D" id="1.20.1250.20">
    <property type="entry name" value="MFS general substrate transporter like domains"/>
    <property type="match status" value="1"/>
</dbReference>
<evidence type="ECO:0000256" key="1">
    <source>
        <dbReference type="ARBA" id="ARBA00004651"/>
    </source>
</evidence>
<dbReference type="PROSITE" id="PS50850">
    <property type="entry name" value="MFS"/>
    <property type="match status" value="1"/>
</dbReference>
<keyword evidence="6 15" id="KW-1133">Transmembrane helix</keyword>
<evidence type="ECO:0000256" key="14">
    <source>
        <dbReference type="ARBA" id="ARBA00052624"/>
    </source>
</evidence>
<comment type="catalytic activity">
    <reaction evidence="14">
        <text>L-thyroxine sulfate(out) = L-thyroxine sulfate(in)</text>
        <dbReference type="Rhea" id="RHEA:73311"/>
        <dbReference type="ChEBI" id="CHEBI:176512"/>
    </reaction>
</comment>
<evidence type="ECO:0000256" key="10">
    <source>
        <dbReference type="ARBA" id="ARBA00023157"/>
    </source>
</evidence>
<feature type="transmembrane region" description="Helical" evidence="15">
    <location>
        <begin position="196"/>
        <end position="225"/>
    </location>
</feature>
<feature type="domain" description="Major facilitator superfamily (MFS) profile" evidence="17">
    <location>
        <begin position="19"/>
        <end position="644"/>
    </location>
</feature>
<evidence type="ECO:0000259" key="17">
    <source>
        <dbReference type="PROSITE" id="PS50850"/>
    </source>
</evidence>
<dbReference type="OrthoDB" id="5062115at2759"/>
<dbReference type="GO" id="GO:0015125">
    <property type="term" value="F:bile acid transmembrane transporter activity"/>
    <property type="evidence" value="ECO:0007669"/>
    <property type="project" value="TreeGrafter"/>
</dbReference>
<feature type="compositionally biased region" description="Polar residues" evidence="16">
    <location>
        <begin position="663"/>
        <end position="674"/>
    </location>
</feature>
<comment type="catalytic activity">
    <reaction evidence="13">
        <text>L-thyroxine(out) = L-thyroxine(in)</text>
        <dbReference type="Rhea" id="RHEA:71819"/>
        <dbReference type="ChEBI" id="CHEBI:58448"/>
    </reaction>
</comment>
<feature type="transmembrane region" description="Helical" evidence="15">
    <location>
        <begin position="400"/>
        <end position="420"/>
    </location>
</feature>
<feature type="region of interest" description="Disordered" evidence="16">
    <location>
        <begin position="277"/>
        <end position="304"/>
    </location>
</feature>
<keyword evidence="4" id="KW-1003">Cell membrane</keyword>
<accession>A0A9D3PEX9</accession>
<evidence type="ECO:0000313" key="20">
    <source>
        <dbReference type="Proteomes" id="UP001046870"/>
    </source>
</evidence>
<keyword evidence="20" id="KW-1185">Reference proteome</keyword>
<dbReference type="InterPro" id="IPR002350">
    <property type="entry name" value="Kazal_dom"/>
</dbReference>
<dbReference type="Gene3D" id="1.20.1720.10">
    <property type="entry name" value="Multidrug resistance protein D"/>
    <property type="match status" value="1"/>
</dbReference>
<evidence type="ECO:0000256" key="7">
    <source>
        <dbReference type="ARBA" id="ARBA00023055"/>
    </source>
</evidence>
<keyword evidence="11" id="KW-0325">Glycoprotein</keyword>
<evidence type="ECO:0000256" key="3">
    <source>
        <dbReference type="ARBA" id="ARBA00022448"/>
    </source>
</evidence>
<evidence type="ECO:0000256" key="2">
    <source>
        <dbReference type="ARBA" id="ARBA00009657"/>
    </source>
</evidence>
<keyword evidence="9 15" id="KW-0472">Membrane</keyword>
<dbReference type="NCBIfam" id="TIGR00805">
    <property type="entry name" value="oat"/>
    <property type="match status" value="1"/>
</dbReference>
<keyword evidence="10" id="KW-1015">Disulfide bond</keyword>
<feature type="domain" description="Kazal-like" evidence="18">
    <location>
        <begin position="445"/>
        <end position="500"/>
    </location>
</feature>
<feature type="transmembrane region" description="Helical" evidence="15">
    <location>
        <begin position="55"/>
        <end position="78"/>
    </location>
</feature>
<feature type="transmembrane region" description="Helical" evidence="15">
    <location>
        <begin position="366"/>
        <end position="388"/>
    </location>
</feature>
<proteinExistence type="inferred from homology"/>
<dbReference type="PROSITE" id="PS51465">
    <property type="entry name" value="KAZAL_2"/>
    <property type="match status" value="1"/>
</dbReference>
<evidence type="ECO:0000256" key="12">
    <source>
        <dbReference type="ARBA" id="ARBA00050960"/>
    </source>
</evidence>
<evidence type="ECO:0000313" key="19">
    <source>
        <dbReference type="EMBL" id="KAG7456192.1"/>
    </source>
</evidence>
<feature type="compositionally biased region" description="Basic and acidic residues" evidence="16">
    <location>
        <begin position="675"/>
        <end position="687"/>
    </location>
</feature>
<feature type="transmembrane region" description="Helical" evidence="15">
    <location>
        <begin position="324"/>
        <end position="345"/>
    </location>
</feature>
<evidence type="ECO:0000259" key="18">
    <source>
        <dbReference type="PROSITE" id="PS51465"/>
    </source>
</evidence>
<dbReference type="InterPro" id="IPR004156">
    <property type="entry name" value="OATP"/>
</dbReference>